<dbReference type="EMBL" id="MCFL01000072">
    <property type="protein sequence ID" value="ORZ30918.1"/>
    <property type="molecule type" value="Genomic_DNA"/>
</dbReference>
<keyword evidence="2 8" id="KW-0812">Transmembrane</keyword>
<evidence type="ECO:0000256" key="7">
    <source>
        <dbReference type="SAM" id="MobiDB-lite"/>
    </source>
</evidence>
<evidence type="ECO:0000313" key="10">
    <source>
        <dbReference type="EMBL" id="ORZ30918.1"/>
    </source>
</evidence>
<comment type="subcellular location">
    <subcellularLocation>
        <location evidence="1">Membrane</location>
        <topology evidence="1">Multi-pass membrane protein</topology>
    </subcellularLocation>
</comment>
<organism evidence="10 11">
    <name type="scientific">Catenaria anguillulae PL171</name>
    <dbReference type="NCBI Taxonomy" id="765915"/>
    <lineage>
        <taxon>Eukaryota</taxon>
        <taxon>Fungi</taxon>
        <taxon>Fungi incertae sedis</taxon>
        <taxon>Blastocladiomycota</taxon>
        <taxon>Blastocladiomycetes</taxon>
        <taxon>Blastocladiales</taxon>
        <taxon>Catenariaceae</taxon>
        <taxon>Catenaria</taxon>
    </lineage>
</organism>
<feature type="transmembrane region" description="Helical" evidence="8">
    <location>
        <begin position="102"/>
        <end position="127"/>
    </location>
</feature>
<feature type="compositionally biased region" description="Polar residues" evidence="7">
    <location>
        <begin position="243"/>
        <end position="258"/>
    </location>
</feature>
<dbReference type="PROSITE" id="PS00237">
    <property type="entry name" value="G_PROTEIN_RECEP_F1_1"/>
    <property type="match status" value="1"/>
</dbReference>
<feature type="domain" description="G-protein coupled receptors family 1 profile" evidence="9">
    <location>
        <begin position="44"/>
        <end position="263"/>
    </location>
</feature>
<dbReference type="GO" id="GO:0004930">
    <property type="term" value="F:G protein-coupled receptor activity"/>
    <property type="evidence" value="ECO:0007669"/>
    <property type="project" value="UniProtKB-KW"/>
</dbReference>
<dbReference type="Proteomes" id="UP000193411">
    <property type="component" value="Unassembled WGS sequence"/>
</dbReference>
<feature type="transmembrane region" description="Helical" evidence="8">
    <location>
        <begin position="187"/>
        <end position="206"/>
    </location>
</feature>
<evidence type="ECO:0000256" key="6">
    <source>
        <dbReference type="ARBA" id="ARBA00023170"/>
    </source>
</evidence>
<dbReference type="InterPro" id="IPR000276">
    <property type="entry name" value="GPCR_Rhodpsn"/>
</dbReference>
<dbReference type="Gene3D" id="1.20.1070.10">
    <property type="entry name" value="Rhodopsin 7-helix transmembrane proteins"/>
    <property type="match status" value="1"/>
</dbReference>
<accession>A0A1Y2H8J5</accession>
<protein>
    <recommendedName>
        <fullName evidence="9">G-protein coupled receptors family 1 profile domain-containing protein</fullName>
    </recommendedName>
</protein>
<evidence type="ECO:0000256" key="2">
    <source>
        <dbReference type="ARBA" id="ARBA00022692"/>
    </source>
</evidence>
<keyword evidence="4" id="KW-0807">Transducer</keyword>
<keyword evidence="4" id="KW-0297">G-protein coupled receptor</keyword>
<dbReference type="PANTHER" id="PTHR24240">
    <property type="entry name" value="OPSIN"/>
    <property type="match status" value="1"/>
</dbReference>
<dbReference type="OrthoDB" id="2099933at2759"/>
<evidence type="ECO:0000256" key="5">
    <source>
        <dbReference type="ARBA" id="ARBA00023136"/>
    </source>
</evidence>
<reference evidence="10 11" key="1">
    <citation type="submission" date="2016-07" db="EMBL/GenBank/DDBJ databases">
        <title>Pervasive Adenine N6-methylation of Active Genes in Fungi.</title>
        <authorList>
            <consortium name="DOE Joint Genome Institute"/>
            <person name="Mondo S.J."/>
            <person name="Dannebaum R.O."/>
            <person name="Kuo R.C."/>
            <person name="Labutti K."/>
            <person name="Haridas S."/>
            <person name="Kuo A."/>
            <person name="Salamov A."/>
            <person name="Ahrendt S.R."/>
            <person name="Lipzen A."/>
            <person name="Sullivan W."/>
            <person name="Andreopoulos W.B."/>
            <person name="Clum A."/>
            <person name="Lindquist E."/>
            <person name="Daum C."/>
            <person name="Ramamoorthy G.K."/>
            <person name="Gryganskyi A."/>
            <person name="Culley D."/>
            <person name="Magnuson J.K."/>
            <person name="James T.Y."/>
            <person name="O'Malley M.A."/>
            <person name="Stajich J.E."/>
            <person name="Spatafora J.W."/>
            <person name="Visel A."/>
            <person name="Grigoriev I.V."/>
        </authorList>
    </citation>
    <scope>NUCLEOTIDE SEQUENCE [LARGE SCALE GENOMIC DNA]</scope>
    <source>
        <strain evidence="10 11">PL171</strain>
    </source>
</reference>
<dbReference type="InterPro" id="IPR050125">
    <property type="entry name" value="GPCR_opsins"/>
</dbReference>
<dbReference type="Pfam" id="PF00001">
    <property type="entry name" value="7tm_1"/>
    <property type="match status" value="1"/>
</dbReference>
<dbReference type="AlphaFoldDB" id="A0A1Y2H8J5"/>
<evidence type="ECO:0000256" key="1">
    <source>
        <dbReference type="ARBA" id="ARBA00004141"/>
    </source>
</evidence>
<feature type="transmembrane region" description="Helical" evidence="8">
    <location>
        <begin position="65"/>
        <end position="82"/>
    </location>
</feature>
<dbReference type="CDD" id="cd00637">
    <property type="entry name" value="7tm_classA_rhodopsin-like"/>
    <property type="match status" value="1"/>
</dbReference>
<dbReference type="PROSITE" id="PS50262">
    <property type="entry name" value="G_PROTEIN_RECEP_F1_2"/>
    <property type="match status" value="1"/>
</dbReference>
<feature type="transmembrane region" description="Helical" evidence="8">
    <location>
        <begin position="333"/>
        <end position="354"/>
    </location>
</feature>
<evidence type="ECO:0000256" key="8">
    <source>
        <dbReference type="SAM" id="Phobius"/>
    </source>
</evidence>
<dbReference type="GO" id="GO:0016020">
    <property type="term" value="C:membrane"/>
    <property type="evidence" value="ECO:0007669"/>
    <property type="project" value="UniProtKB-SubCell"/>
</dbReference>
<keyword evidence="11" id="KW-1185">Reference proteome</keyword>
<keyword evidence="3 8" id="KW-1133">Transmembrane helix</keyword>
<keyword evidence="5 8" id="KW-0472">Membrane</keyword>
<feature type="region of interest" description="Disordered" evidence="7">
    <location>
        <begin position="243"/>
        <end position="289"/>
    </location>
</feature>
<dbReference type="InterPro" id="IPR017452">
    <property type="entry name" value="GPCR_Rhodpsn_7TM"/>
</dbReference>
<feature type="transmembrane region" description="Helical" evidence="8">
    <location>
        <begin position="35"/>
        <end position="53"/>
    </location>
</feature>
<evidence type="ECO:0000256" key="3">
    <source>
        <dbReference type="ARBA" id="ARBA00022989"/>
    </source>
</evidence>
<evidence type="ECO:0000259" key="9">
    <source>
        <dbReference type="PROSITE" id="PS50262"/>
    </source>
</evidence>
<sequence length="401" mass="44068">MAGYAVQVENRPVWDPLDFDQGQAATSQLVSNLQIIQIAMSLIMNGLFIFVAATKRHLMSNAANLLTVVVSVSNFVFALYLLSVRIRLAIDFSWSHAFCLEFAFVVVLFVCLGAFHLTAICLERYLALVRLVRVSRKHALLGVAASFMTSVVLTTLHFVPFGSAFISRAGIYCCPTRAVSWQGAIDATAMIVHFVAIFAGYSLIYMQLRRLARTAKSSMNVPSLGPTTMGNLGHSRSVIGRNSLSANQQNSTSATSKDQSTRTERVTPILGTAQLTETETKGGAGGAGSMIKKLSPIRARSTSSVSTSFRQPSLWSLAVLPTKPESRVVLRGMLSLLTYTCFVVSYSYVLWMALIHQDRPSVPFDWFLVSTKFLSDIGDPIILFVLDRQFQQALKETLGWL</sequence>
<gene>
    <name evidence="10" type="ORF">BCR44DRAFT_57195</name>
</gene>
<name>A0A1Y2H8J5_9FUNG</name>
<feature type="transmembrane region" description="Helical" evidence="8">
    <location>
        <begin position="139"/>
        <end position="159"/>
    </location>
</feature>
<proteinExistence type="predicted"/>
<comment type="caution">
    <text evidence="10">The sequence shown here is derived from an EMBL/GenBank/DDBJ whole genome shotgun (WGS) entry which is preliminary data.</text>
</comment>
<keyword evidence="6" id="KW-0675">Receptor</keyword>
<dbReference type="SUPFAM" id="SSF81321">
    <property type="entry name" value="Family A G protein-coupled receptor-like"/>
    <property type="match status" value="1"/>
</dbReference>
<evidence type="ECO:0000313" key="11">
    <source>
        <dbReference type="Proteomes" id="UP000193411"/>
    </source>
</evidence>
<evidence type="ECO:0000256" key="4">
    <source>
        <dbReference type="ARBA" id="ARBA00023040"/>
    </source>
</evidence>